<dbReference type="AlphaFoldDB" id="A0A1H7BH65"/>
<accession>A0A1H7BH65</accession>
<evidence type="ECO:0000313" key="2">
    <source>
        <dbReference type="EMBL" id="SEJ76971.1"/>
    </source>
</evidence>
<dbReference type="OrthoDB" id="9815657at2"/>
<proteinExistence type="predicted"/>
<sequence length="122" mass="13282">MSKRAPCKEMGPLLLGCNTQDPNPKPQGEVTLSSPTIEPDGSLSLNATAGFEAAISGLESNPSLVYEWSLAAGRGTLIVDNQEKGRSWRVPRLDQKGNSCIFWSAWRIPNKPWTPEQGNWSG</sequence>
<evidence type="ECO:0000313" key="3">
    <source>
        <dbReference type="Proteomes" id="UP000199403"/>
    </source>
</evidence>
<dbReference type="STRING" id="1416801.SAMN05192553_11223"/>
<gene>
    <name evidence="2" type="ORF">SAMN05192553_11223</name>
</gene>
<protein>
    <submittedName>
        <fullName evidence="2">Uncharacterized protein</fullName>
    </submittedName>
</protein>
<dbReference type="Proteomes" id="UP000199403">
    <property type="component" value="Unassembled WGS sequence"/>
</dbReference>
<reference evidence="3" key="1">
    <citation type="submission" date="2016-10" db="EMBL/GenBank/DDBJ databases">
        <authorList>
            <person name="Varghese N."/>
            <person name="Submissions S."/>
        </authorList>
    </citation>
    <scope>NUCLEOTIDE SEQUENCE [LARGE SCALE GENOMIC DNA]</scope>
    <source>
        <strain evidence="3">IBRC-M 10761</strain>
    </source>
</reference>
<keyword evidence="3" id="KW-1185">Reference proteome</keyword>
<organism evidence="2 3">
    <name type="scientific">Cyclobacterium xiamenense</name>
    <dbReference type="NCBI Taxonomy" id="1297121"/>
    <lineage>
        <taxon>Bacteria</taxon>
        <taxon>Pseudomonadati</taxon>
        <taxon>Bacteroidota</taxon>
        <taxon>Cytophagia</taxon>
        <taxon>Cytophagales</taxon>
        <taxon>Cyclobacteriaceae</taxon>
        <taxon>Cyclobacterium</taxon>
    </lineage>
</organism>
<evidence type="ECO:0000256" key="1">
    <source>
        <dbReference type="SAM" id="MobiDB-lite"/>
    </source>
</evidence>
<dbReference type="EMBL" id="FNZH01000012">
    <property type="protein sequence ID" value="SEJ76971.1"/>
    <property type="molecule type" value="Genomic_DNA"/>
</dbReference>
<dbReference type="RefSeq" id="WP_143057727.1">
    <property type="nucleotide sequence ID" value="NZ_FNZH01000012.1"/>
</dbReference>
<feature type="region of interest" description="Disordered" evidence="1">
    <location>
        <begin position="1"/>
        <end position="35"/>
    </location>
</feature>
<name>A0A1H7BH65_9BACT</name>